<dbReference type="GO" id="GO:0000976">
    <property type="term" value="F:transcription cis-regulatory region binding"/>
    <property type="evidence" value="ECO:0007669"/>
    <property type="project" value="TreeGrafter"/>
</dbReference>
<evidence type="ECO:0000313" key="6">
    <source>
        <dbReference type="EMBL" id="MBB5837563.1"/>
    </source>
</evidence>
<dbReference type="Gene3D" id="1.10.357.10">
    <property type="entry name" value="Tetracycline Repressor, domain 2"/>
    <property type="match status" value="1"/>
</dbReference>
<evidence type="ECO:0000256" key="4">
    <source>
        <dbReference type="PROSITE-ProRule" id="PRU00335"/>
    </source>
</evidence>
<keyword evidence="1" id="KW-0805">Transcription regulation</keyword>
<protein>
    <submittedName>
        <fullName evidence="6">AcrR family transcriptional regulator</fullName>
    </submittedName>
</protein>
<evidence type="ECO:0000256" key="1">
    <source>
        <dbReference type="ARBA" id="ARBA00023015"/>
    </source>
</evidence>
<keyword evidence="7" id="KW-1185">Reference proteome</keyword>
<gene>
    <name evidence="6" type="ORF">HDA39_004297</name>
</gene>
<dbReference type="Pfam" id="PF00440">
    <property type="entry name" value="TetR_N"/>
    <property type="match status" value="1"/>
</dbReference>
<evidence type="ECO:0000256" key="3">
    <source>
        <dbReference type="ARBA" id="ARBA00023163"/>
    </source>
</evidence>
<feature type="domain" description="HTH tetR-type" evidence="5">
    <location>
        <begin position="8"/>
        <end position="68"/>
    </location>
</feature>
<dbReference type="SUPFAM" id="SSF46689">
    <property type="entry name" value="Homeodomain-like"/>
    <property type="match status" value="1"/>
</dbReference>
<comment type="caution">
    <text evidence="6">The sequence shown here is derived from an EMBL/GenBank/DDBJ whole genome shotgun (WGS) entry which is preliminary data.</text>
</comment>
<dbReference type="PRINTS" id="PR00455">
    <property type="entry name" value="HTHTETR"/>
</dbReference>
<dbReference type="RefSeq" id="WP_184797668.1">
    <property type="nucleotide sequence ID" value="NZ_JACHMY010000001.1"/>
</dbReference>
<dbReference type="InterPro" id="IPR050109">
    <property type="entry name" value="HTH-type_TetR-like_transc_reg"/>
</dbReference>
<reference evidence="6 7" key="1">
    <citation type="submission" date="2020-08" db="EMBL/GenBank/DDBJ databases">
        <title>Sequencing the genomes of 1000 actinobacteria strains.</title>
        <authorList>
            <person name="Klenk H.-P."/>
        </authorList>
    </citation>
    <scope>NUCLEOTIDE SEQUENCE [LARGE SCALE GENOMIC DNA]</scope>
    <source>
        <strain evidence="6 7">DSM 28967</strain>
    </source>
</reference>
<evidence type="ECO:0000259" key="5">
    <source>
        <dbReference type="PROSITE" id="PS50977"/>
    </source>
</evidence>
<name>A0A7W9J8M7_9ACTN</name>
<accession>A0A7W9J8M7</accession>
<dbReference type="PROSITE" id="PS50977">
    <property type="entry name" value="HTH_TETR_2"/>
    <property type="match status" value="1"/>
</dbReference>
<dbReference type="GO" id="GO:0003700">
    <property type="term" value="F:DNA-binding transcription factor activity"/>
    <property type="evidence" value="ECO:0007669"/>
    <property type="project" value="TreeGrafter"/>
</dbReference>
<organism evidence="6 7">
    <name type="scientific">Kribbella italica</name>
    <dbReference type="NCBI Taxonomy" id="1540520"/>
    <lineage>
        <taxon>Bacteria</taxon>
        <taxon>Bacillati</taxon>
        <taxon>Actinomycetota</taxon>
        <taxon>Actinomycetes</taxon>
        <taxon>Propionibacteriales</taxon>
        <taxon>Kribbellaceae</taxon>
        <taxon>Kribbella</taxon>
    </lineage>
</organism>
<evidence type="ECO:0000256" key="2">
    <source>
        <dbReference type="ARBA" id="ARBA00023125"/>
    </source>
</evidence>
<keyword evidence="3" id="KW-0804">Transcription</keyword>
<sequence>MQHETRARDTKGEIHRAALELFSGQGYEKTSLREIAEQVGITKASLYYHYSSKQDLLKAIIGTFFDDINEVLLRIETVEWSRETEQELLSEYLDVVIKHRGTGPTVLRDVAAILAAFGDDLDDLIGRSRAFQLWLAGPAPSARDRVVAAAAVEVVGAVLSSGLEPAQLGDAELRQTLLEAATAVLSGRRNVSF</sequence>
<dbReference type="InterPro" id="IPR001647">
    <property type="entry name" value="HTH_TetR"/>
</dbReference>
<feature type="DNA-binding region" description="H-T-H motif" evidence="4">
    <location>
        <begin position="31"/>
        <end position="50"/>
    </location>
</feature>
<proteinExistence type="predicted"/>
<dbReference type="AlphaFoldDB" id="A0A7W9J8M7"/>
<dbReference type="EMBL" id="JACHMY010000001">
    <property type="protein sequence ID" value="MBB5837563.1"/>
    <property type="molecule type" value="Genomic_DNA"/>
</dbReference>
<evidence type="ECO:0000313" key="7">
    <source>
        <dbReference type="Proteomes" id="UP000549971"/>
    </source>
</evidence>
<keyword evidence="2 4" id="KW-0238">DNA-binding</keyword>
<dbReference type="Proteomes" id="UP000549971">
    <property type="component" value="Unassembled WGS sequence"/>
</dbReference>
<dbReference type="PANTHER" id="PTHR30055:SF234">
    <property type="entry name" value="HTH-TYPE TRANSCRIPTIONAL REGULATOR BETI"/>
    <property type="match status" value="1"/>
</dbReference>
<dbReference type="PANTHER" id="PTHR30055">
    <property type="entry name" value="HTH-TYPE TRANSCRIPTIONAL REGULATOR RUTR"/>
    <property type="match status" value="1"/>
</dbReference>
<dbReference type="InterPro" id="IPR009057">
    <property type="entry name" value="Homeodomain-like_sf"/>
</dbReference>